<protein>
    <submittedName>
        <fullName evidence="5">Cytochrome P450</fullName>
    </submittedName>
</protein>
<evidence type="ECO:0000256" key="2">
    <source>
        <dbReference type="ARBA" id="ARBA00022723"/>
    </source>
</evidence>
<dbReference type="InterPro" id="IPR036396">
    <property type="entry name" value="Cyt_P450_sf"/>
</dbReference>
<feature type="binding site" description="axial binding residue" evidence="4">
    <location>
        <position position="457"/>
    </location>
    <ligand>
        <name>heme</name>
        <dbReference type="ChEBI" id="CHEBI:30413"/>
    </ligand>
    <ligandPart>
        <name>Fe</name>
        <dbReference type="ChEBI" id="CHEBI:18248"/>
    </ligandPart>
</feature>
<dbReference type="GO" id="GO:0020037">
    <property type="term" value="F:heme binding"/>
    <property type="evidence" value="ECO:0007669"/>
    <property type="project" value="InterPro"/>
</dbReference>
<gene>
    <name evidence="5" type="ORF">Micbo1qcDRAFT_232913</name>
</gene>
<dbReference type="InterPro" id="IPR001128">
    <property type="entry name" value="Cyt_P450"/>
</dbReference>
<dbReference type="InterPro" id="IPR002401">
    <property type="entry name" value="Cyt_P450_E_grp-I"/>
</dbReference>
<dbReference type="Proteomes" id="UP000070501">
    <property type="component" value="Unassembled WGS sequence"/>
</dbReference>
<sequence length="515" mass="57514">MEDLTIRKVLAAGSAAWLAYHILKALYNISPLHPLSSIPGPKLAGATYLPEFYYDVLLGGRYTRAIKEMHDKYGPIVRISPNETHCIDLKFADEIFALGGRKRDKPLHQTRANGADAQSVFTTFDHDVHRIRRVPIAKFFSNAMIERLEGEVAENVDKLTAKMLAEAGKGPLDAATAYSCFSSDTISSYCFGEPFGLLDQKGWTPNFREATLAVLKPVFWFRFFPSLSRLAMLGEHFVDYLPADAALLIGTITRTLPSYVHKARSDLNAGIQYDRPTIIADLLRSDLEESEKTTKMLVDNAMAVVGAGTETTSWALAVITYHLLTKPDLMNRLHKEVSGLVKDPSKLPDWKALEELPFLTAVIQEGLRLSYGVSARTAREPSQEDLVYRGEFNKKPVVHVLPRGYAIGMSCVLSHHDETVFPNSYAFSPDRWLLEDGKRNRELEKANFAFAKGSRACLGKNLALCELNLVLAALTLRVFPRMKLYETTERDVLYDHDMFIPVVAAGSKGVRVTIE</sequence>
<comment type="cofactor">
    <cofactor evidence="4">
        <name>heme</name>
        <dbReference type="ChEBI" id="CHEBI:30413"/>
    </cofactor>
</comment>
<evidence type="ECO:0000256" key="4">
    <source>
        <dbReference type="PIRSR" id="PIRSR602401-1"/>
    </source>
</evidence>
<name>A0A136J8B1_9PEZI</name>
<dbReference type="InParanoid" id="A0A136J8B1"/>
<keyword evidence="2 4" id="KW-0479">Metal-binding</keyword>
<evidence type="ECO:0000313" key="6">
    <source>
        <dbReference type="Proteomes" id="UP000070501"/>
    </source>
</evidence>
<dbReference type="PRINTS" id="PR00385">
    <property type="entry name" value="P450"/>
</dbReference>
<accession>A0A136J8B1</accession>
<keyword evidence="6" id="KW-1185">Reference proteome</keyword>
<dbReference type="SUPFAM" id="SSF48264">
    <property type="entry name" value="Cytochrome P450"/>
    <property type="match status" value="1"/>
</dbReference>
<dbReference type="OrthoDB" id="3945418at2759"/>
<dbReference type="GO" id="GO:0004497">
    <property type="term" value="F:monooxygenase activity"/>
    <property type="evidence" value="ECO:0007669"/>
    <property type="project" value="InterPro"/>
</dbReference>
<dbReference type="STRING" id="196109.A0A136J8B1"/>
<dbReference type="PANTHER" id="PTHR24305:SF147">
    <property type="entry name" value="P450, PUTATIVE (EUROFUNG)-RELATED"/>
    <property type="match status" value="1"/>
</dbReference>
<dbReference type="Gene3D" id="1.10.630.10">
    <property type="entry name" value="Cytochrome P450"/>
    <property type="match status" value="1"/>
</dbReference>
<evidence type="ECO:0000313" key="5">
    <source>
        <dbReference type="EMBL" id="KXJ93358.1"/>
    </source>
</evidence>
<keyword evidence="3 4" id="KW-0408">Iron</keyword>
<dbReference type="InterPro" id="IPR050121">
    <property type="entry name" value="Cytochrome_P450_monoxygenase"/>
</dbReference>
<keyword evidence="1 4" id="KW-0349">Heme</keyword>
<dbReference type="GO" id="GO:0016705">
    <property type="term" value="F:oxidoreductase activity, acting on paired donors, with incorporation or reduction of molecular oxygen"/>
    <property type="evidence" value="ECO:0007669"/>
    <property type="project" value="InterPro"/>
</dbReference>
<dbReference type="PANTHER" id="PTHR24305">
    <property type="entry name" value="CYTOCHROME P450"/>
    <property type="match status" value="1"/>
</dbReference>
<dbReference type="CDD" id="cd11062">
    <property type="entry name" value="CYP58-like"/>
    <property type="match status" value="1"/>
</dbReference>
<dbReference type="GO" id="GO:0005506">
    <property type="term" value="F:iron ion binding"/>
    <property type="evidence" value="ECO:0007669"/>
    <property type="project" value="InterPro"/>
</dbReference>
<evidence type="ECO:0000256" key="3">
    <source>
        <dbReference type="ARBA" id="ARBA00023004"/>
    </source>
</evidence>
<dbReference type="EMBL" id="KQ964248">
    <property type="protein sequence ID" value="KXJ93358.1"/>
    <property type="molecule type" value="Genomic_DNA"/>
</dbReference>
<dbReference type="Pfam" id="PF00067">
    <property type="entry name" value="p450"/>
    <property type="match status" value="1"/>
</dbReference>
<evidence type="ECO:0000256" key="1">
    <source>
        <dbReference type="ARBA" id="ARBA00022617"/>
    </source>
</evidence>
<reference evidence="6" key="1">
    <citation type="submission" date="2016-02" db="EMBL/GenBank/DDBJ databases">
        <title>Draft genome sequence of Microdochium bolleyi, a fungal endophyte of beachgrass.</title>
        <authorList>
            <consortium name="DOE Joint Genome Institute"/>
            <person name="David A.S."/>
            <person name="May G."/>
            <person name="Haridas S."/>
            <person name="Lim J."/>
            <person name="Wang M."/>
            <person name="Labutti K."/>
            <person name="Lipzen A."/>
            <person name="Barry K."/>
            <person name="Grigoriev I.V."/>
        </authorList>
    </citation>
    <scope>NUCLEOTIDE SEQUENCE [LARGE SCALE GENOMIC DNA]</scope>
    <source>
        <strain evidence="6">J235TASD1</strain>
    </source>
</reference>
<organism evidence="5 6">
    <name type="scientific">Microdochium bolleyi</name>
    <dbReference type="NCBI Taxonomy" id="196109"/>
    <lineage>
        <taxon>Eukaryota</taxon>
        <taxon>Fungi</taxon>
        <taxon>Dikarya</taxon>
        <taxon>Ascomycota</taxon>
        <taxon>Pezizomycotina</taxon>
        <taxon>Sordariomycetes</taxon>
        <taxon>Xylariomycetidae</taxon>
        <taxon>Xylariales</taxon>
        <taxon>Microdochiaceae</taxon>
        <taxon>Microdochium</taxon>
    </lineage>
</organism>
<dbReference type="AlphaFoldDB" id="A0A136J8B1"/>
<dbReference type="PRINTS" id="PR00463">
    <property type="entry name" value="EP450I"/>
</dbReference>
<proteinExistence type="predicted"/>